<dbReference type="Gene3D" id="1.25.40.390">
    <property type="match status" value="1"/>
</dbReference>
<feature type="signal peptide" evidence="6">
    <location>
        <begin position="1"/>
        <end position="22"/>
    </location>
</feature>
<keyword evidence="5" id="KW-0998">Cell outer membrane</keyword>
<keyword evidence="10" id="KW-1185">Reference proteome</keyword>
<dbReference type="SUPFAM" id="SSF48452">
    <property type="entry name" value="TPR-like"/>
    <property type="match status" value="1"/>
</dbReference>
<reference evidence="9 10" key="1">
    <citation type="submission" date="2018-03" db="EMBL/GenBank/DDBJ databases">
        <title>Genomic Encyclopedia of Archaeal and Bacterial Type Strains, Phase II (KMG-II): from individual species to whole genera.</title>
        <authorList>
            <person name="Goeker M."/>
        </authorList>
    </citation>
    <scope>NUCLEOTIDE SEQUENCE [LARGE SCALE GENOMIC DNA]</scope>
    <source>
        <strain evidence="9 10">DSM 100346</strain>
    </source>
</reference>
<dbReference type="Pfam" id="PF07980">
    <property type="entry name" value="SusD_RagB"/>
    <property type="match status" value="1"/>
</dbReference>
<comment type="similarity">
    <text evidence="2">Belongs to the SusD family.</text>
</comment>
<evidence type="ECO:0000256" key="6">
    <source>
        <dbReference type="SAM" id="SignalP"/>
    </source>
</evidence>
<evidence type="ECO:0000313" key="9">
    <source>
        <dbReference type="EMBL" id="PWJ56857.1"/>
    </source>
</evidence>
<dbReference type="InterPro" id="IPR011990">
    <property type="entry name" value="TPR-like_helical_dom_sf"/>
</dbReference>
<evidence type="ECO:0000259" key="8">
    <source>
        <dbReference type="Pfam" id="PF14322"/>
    </source>
</evidence>
<comment type="caution">
    <text evidence="9">The sequence shown here is derived from an EMBL/GenBank/DDBJ whole genome shotgun (WGS) entry which is preliminary data.</text>
</comment>
<name>A0A316B2T5_9BACT</name>
<keyword evidence="3 6" id="KW-0732">Signal</keyword>
<gene>
    <name evidence="9" type="ORF">CLV98_110168</name>
</gene>
<evidence type="ECO:0000256" key="3">
    <source>
        <dbReference type="ARBA" id="ARBA00022729"/>
    </source>
</evidence>
<accession>A0A316B2T5</accession>
<comment type="subcellular location">
    <subcellularLocation>
        <location evidence="1">Cell outer membrane</location>
    </subcellularLocation>
</comment>
<dbReference type="Proteomes" id="UP000245880">
    <property type="component" value="Unassembled WGS sequence"/>
</dbReference>
<evidence type="ECO:0000256" key="5">
    <source>
        <dbReference type="ARBA" id="ARBA00023237"/>
    </source>
</evidence>
<feature type="chain" id="PRO_5016311644" evidence="6">
    <location>
        <begin position="23"/>
        <end position="615"/>
    </location>
</feature>
<feature type="domain" description="SusD-like N-terminal" evidence="8">
    <location>
        <begin position="91"/>
        <end position="216"/>
    </location>
</feature>
<sequence length="615" mass="69625">MKKYIMLWTTCLLLLVGTVSCIEDFLDKAPESGLTTEDVFTKYENFKKFFDAIYEGTKVSGTTWRAYNIKLGYSMYINFWDQKYTLEALTDMSDQGRLMDAQVIKNGSISAIINKMTYDPARRPMLGAMFSIIRICNTTLANIGMLQEVNPVEINDFKGQAHFIRAFAHFHLFRLWGGMPYLNAVIGPDDEWDIPRLSNHETLVRIAMDMDTAASFFEKGELMRRDPGPGIAGHLNSPEQKRPTGVAAKAFKGRALLYAASPLNNELGTKDWENAAVANWEAIQIAEKYGYGLLSLADYKKNYIGTTYSNEQLWGWYIGTMAYNNSNLNGLVNGVFGGGKTGWSGECPTQNTVDKFETKWGDPLNTEADREKATLAGHYNEQDPYTNRDPRFYIDIIYNTAPVPGYGNAKIYYETVNGAAVYAQLQDQSYAGITRTGYYQRKTWGEQSVNNKTTPQHTDPIIRLGELYLNYAEAANEAYGPNGAAPGAGMTALQALNKIRNRAGMPDVQLQFTTSKELLRERIKNERVIELCFEGSHYYYDIRRWKDAPKAMNGPLMGVDIEKVPVSSAYPTGFKYVRVPLAANRQSRWKDAMYYLPFDTDDTYKMKNFTPNEVW</sequence>
<dbReference type="GO" id="GO:0009279">
    <property type="term" value="C:cell outer membrane"/>
    <property type="evidence" value="ECO:0007669"/>
    <property type="project" value="UniProtKB-SubCell"/>
</dbReference>
<evidence type="ECO:0000256" key="1">
    <source>
        <dbReference type="ARBA" id="ARBA00004442"/>
    </source>
</evidence>
<dbReference type="InterPro" id="IPR033985">
    <property type="entry name" value="SusD-like_N"/>
</dbReference>
<dbReference type="Pfam" id="PF14322">
    <property type="entry name" value="SusD-like_3"/>
    <property type="match status" value="1"/>
</dbReference>
<dbReference type="AlphaFoldDB" id="A0A316B2T5"/>
<evidence type="ECO:0000313" key="10">
    <source>
        <dbReference type="Proteomes" id="UP000245880"/>
    </source>
</evidence>
<dbReference type="OrthoDB" id="1109873at2"/>
<protein>
    <submittedName>
        <fullName evidence="9">Putative outer membrane starch-binding protein</fullName>
    </submittedName>
</protein>
<organism evidence="9 10">
    <name type="scientific">Dyadobacter jejuensis</name>
    <dbReference type="NCBI Taxonomy" id="1082580"/>
    <lineage>
        <taxon>Bacteria</taxon>
        <taxon>Pseudomonadati</taxon>
        <taxon>Bacteroidota</taxon>
        <taxon>Cytophagia</taxon>
        <taxon>Cytophagales</taxon>
        <taxon>Spirosomataceae</taxon>
        <taxon>Dyadobacter</taxon>
    </lineage>
</organism>
<feature type="domain" description="RagB/SusD" evidence="7">
    <location>
        <begin position="337"/>
        <end position="615"/>
    </location>
</feature>
<dbReference type="PROSITE" id="PS51257">
    <property type="entry name" value="PROKAR_LIPOPROTEIN"/>
    <property type="match status" value="1"/>
</dbReference>
<evidence type="ECO:0000256" key="4">
    <source>
        <dbReference type="ARBA" id="ARBA00023136"/>
    </source>
</evidence>
<evidence type="ECO:0000259" key="7">
    <source>
        <dbReference type="Pfam" id="PF07980"/>
    </source>
</evidence>
<dbReference type="EMBL" id="QGDT01000010">
    <property type="protein sequence ID" value="PWJ56857.1"/>
    <property type="molecule type" value="Genomic_DNA"/>
</dbReference>
<dbReference type="RefSeq" id="WP_109676302.1">
    <property type="nucleotide sequence ID" value="NZ_QGDT01000010.1"/>
</dbReference>
<proteinExistence type="inferred from homology"/>
<dbReference type="InterPro" id="IPR012944">
    <property type="entry name" value="SusD_RagB_dom"/>
</dbReference>
<evidence type="ECO:0000256" key="2">
    <source>
        <dbReference type="ARBA" id="ARBA00006275"/>
    </source>
</evidence>
<keyword evidence="4" id="KW-0472">Membrane</keyword>